<proteinExistence type="predicted"/>
<dbReference type="Gene3D" id="3.40.50.1820">
    <property type="entry name" value="alpha/beta hydrolase"/>
    <property type="match status" value="1"/>
</dbReference>
<dbReference type="PIRSF" id="PIRSF037442">
    <property type="entry name" value="UCP037442_abhydr"/>
    <property type="match status" value="1"/>
</dbReference>
<dbReference type="GO" id="GO:0016787">
    <property type="term" value="F:hydrolase activity"/>
    <property type="evidence" value="ECO:0007669"/>
    <property type="project" value="UniProtKB-KW"/>
</dbReference>
<dbReference type="Pfam" id="PF12146">
    <property type="entry name" value="Hydrolase_4"/>
    <property type="match status" value="1"/>
</dbReference>
<feature type="domain" description="Serine aminopeptidase S33" evidence="2">
    <location>
        <begin position="29"/>
        <end position="159"/>
    </location>
</feature>
<sequence>MANVTRFTLSASDAYPLGASHFEATQPLRGVVIIHSASAVSQRLYQAFALFLAEQGFHVLSYDYRGIGRSRPEHLEKLGVRMQDWAELDADSVTQWARQHWPDLPLLAIGHSFGGHAIGLGDASRHLSGAVLIACNASCLRFISSPWLRLRAWMLFKLVFPLLSRIKGYVPCRRLGIGEDVPDGVARQCSRWTSLPRYFFDDPELNAEVRFARVALPLLVVGLDDDPYASSDSIDLLAGYFTGASIKRLQLSPRVMGSGVLGHLEGFRRRHRDTLWPLVSSWLVERAPSTQPDGVSDAPWSPIADEAGPHGASVQGAGG</sequence>
<dbReference type="AlphaFoldDB" id="A0AAU7KIN1"/>
<dbReference type="SUPFAM" id="SSF53474">
    <property type="entry name" value="alpha/beta-Hydrolases"/>
    <property type="match status" value="1"/>
</dbReference>
<organism evidence="3">
    <name type="scientific">Halomonas sp. RT37</name>
    <dbReference type="NCBI Taxonomy" id="2950872"/>
    <lineage>
        <taxon>Bacteria</taxon>
        <taxon>Pseudomonadati</taxon>
        <taxon>Pseudomonadota</taxon>
        <taxon>Gammaproteobacteria</taxon>
        <taxon>Oceanospirillales</taxon>
        <taxon>Halomonadaceae</taxon>
        <taxon>Halomonas</taxon>
    </lineage>
</organism>
<protein>
    <submittedName>
        <fullName evidence="3">Alpha/beta fold hydrolase</fullName>
    </submittedName>
</protein>
<evidence type="ECO:0000313" key="3">
    <source>
        <dbReference type="EMBL" id="XBO71511.1"/>
    </source>
</evidence>
<reference evidence="3" key="1">
    <citation type="submission" date="2022-06" db="EMBL/GenBank/DDBJ databases">
        <title>A novel DMS-producing enzyme.</title>
        <authorList>
            <person name="Zhang Y."/>
        </authorList>
    </citation>
    <scope>NUCLEOTIDE SEQUENCE</scope>
    <source>
        <strain evidence="3">RT37</strain>
    </source>
</reference>
<keyword evidence="3" id="KW-0378">Hydrolase</keyword>
<feature type="region of interest" description="Disordered" evidence="1">
    <location>
        <begin position="288"/>
        <end position="319"/>
    </location>
</feature>
<accession>A0AAU7KIN1</accession>
<gene>
    <name evidence="3" type="ORF">NFG58_01990</name>
</gene>
<dbReference type="EMBL" id="CP098827">
    <property type="protein sequence ID" value="XBO71511.1"/>
    <property type="molecule type" value="Genomic_DNA"/>
</dbReference>
<evidence type="ECO:0000259" key="2">
    <source>
        <dbReference type="Pfam" id="PF12146"/>
    </source>
</evidence>
<name>A0AAU7KIN1_9GAMM</name>
<evidence type="ECO:0000256" key="1">
    <source>
        <dbReference type="SAM" id="MobiDB-lite"/>
    </source>
</evidence>
<dbReference type="RefSeq" id="WP_108131139.1">
    <property type="nucleotide sequence ID" value="NZ_CP098827.1"/>
</dbReference>
<dbReference type="InterPro" id="IPR029058">
    <property type="entry name" value="AB_hydrolase_fold"/>
</dbReference>
<dbReference type="InterPro" id="IPR017208">
    <property type="entry name" value="UCP037442_abhydr"/>
</dbReference>
<dbReference type="InterPro" id="IPR022742">
    <property type="entry name" value="Hydrolase_4"/>
</dbReference>